<evidence type="ECO:0000313" key="1">
    <source>
        <dbReference type="EMBL" id="KAI8434631.1"/>
    </source>
</evidence>
<proteinExistence type="predicted"/>
<sequence>MANSSKPSLRIDWFDGTLIEESSHNSGQNTSKFADEEQPETEVLPQPQQFQKKPIGYKKLLDISMLQPPTLTLEISHKNSFWYLMDSELKGDFIVLIVKYLQMCTRR</sequence>
<evidence type="ECO:0000313" key="2">
    <source>
        <dbReference type="Proteomes" id="UP001064048"/>
    </source>
</evidence>
<dbReference type="Proteomes" id="UP001064048">
    <property type="component" value="Chromosome 5"/>
</dbReference>
<organism evidence="1 2">
    <name type="scientific">Choristoneura fumiferana</name>
    <name type="common">Spruce budworm moth</name>
    <name type="synonym">Archips fumiferana</name>
    <dbReference type="NCBI Taxonomy" id="7141"/>
    <lineage>
        <taxon>Eukaryota</taxon>
        <taxon>Metazoa</taxon>
        <taxon>Ecdysozoa</taxon>
        <taxon>Arthropoda</taxon>
        <taxon>Hexapoda</taxon>
        <taxon>Insecta</taxon>
        <taxon>Pterygota</taxon>
        <taxon>Neoptera</taxon>
        <taxon>Endopterygota</taxon>
        <taxon>Lepidoptera</taxon>
        <taxon>Glossata</taxon>
        <taxon>Ditrysia</taxon>
        <taxon>Tortricoidea</taxon>
        <taxon>Tortricidae</taxon>
        <taxon>Tortricinae</taxon>
        <taxon>Choristoneura</taxon>
    </lineage>
</organism>
<keyword evidence="2" id="KW-1185">Reference proteome</keyword>
<comment type="caution">
    <text evidence="1">The sequence shown here is derived from an EMBL/GenBank/DDBJ whole genome shotgun (WGS) entry which is preliminary data.</text>
</comment>
<accession>A0ACC0KEJ4</accession>
<name>A0ACC0KEJ4_CHOFU</name>
<dbReference type="EMBL" id="CM046105">
    <property type="protein sequence ID" value="KAI8434631.1"/>
    <property type="molecule type" value="Genomic_DNA"/>
</dbReference>
<gene>
    <name evidence="1" type="ORF">MSG28_003164</name>
</gene>
<reference evidence="1 2" key="1">
    <citation type="journal article" date="2022" name="Genome Biol. Evol.">
        <title>The Spruce Budworm Genome: Reconstructing the Evolutionary History of Antifreeze Proteins.</title>
        <authorList>
            <person name="Beliveau C."/>
            <person name="Gagne P."/>
            <person name="Picq S."/>
            <person name="Vernygora O."/>
            <person name="Keeling C.I."/>
            <person name="Pinkney K."/>
            <person name="Doucet D."/>
            <person name="Wen F."/>
            <person name="Johnston J.S."/>
            <person name="Maaroufi H."/>
            <person name="Boyle B."/>
            <person name="Laroche J."/>
            <person name="Dewar K."/>
            <person name="Juretic N."/>
            <person name="Blackburn G."/>
            <person name="Nisole A."/>
            <person name="Brunet B."/>
            <person name="Brandao M."/>
            <person name="Lumley L."/>
            <person name="Duan J."/>
            <person name="Quan G."/>
            <person name="Lucarotti C.J."/>
            <person name="Roe A.D."/>
            <person name="Sperling F.A.H."/>
            <person name="Levesque R.C."/>
            <person name="Cusson M."/>
        </authorList>
    </citation>
    <scope>NUCLEOTIDE SEQUENCE [LARGE SCALE GENOMIC DNA]</scope>
    <source>
        <strain evidence="1">Glfc:IPQL:Cfum</strain>
    </source>
</reference>
<protein>
    <submittedName>
        <fullName evidence="1">Uncharacterized protein</fullName>
    </submittedName>
</protein>